<dbReference type="Pfam" id="PF02368">
    <property type="entry name" value="Big_2"/>
    <property type="match status" value="1"/>
</dbReference>
<dbReference type="Pfam" id="PF07581">
    <property type="entry name" value="Glug"/>
    <property type="match status" value="2"/>
</dbReference>
<proteinExistence type="predicted"/>
<organism evidence="3 4">
    <name type="scientific">Kyrpidia spormannii</name>
    <dbReference type="NCBI Taxonomy" id="2055160"/>
    <lineage>
        <taxon>Bacteria</taxon>
        <taxon>Bacillati</taxon>
        <taxon>Bacillota</taxon>
        <taxon>Bacilli</taxon>
        <taxon>Bacillales</taxon>
        <taxon>Alicyclobacillaceae</taxon>
        <taxon>Kyrpidia</taxon>
    </lineage>
</organism>
<dbReference type="AlphaFoldDB" id="A0A2K8N5S4"/>
<evidence type="ECO:0000313" key="3">
    <source>
        <dbReference type="EMBL" id="ATY84709.1"/>
    </source>
</evidence>
<reference evidence="4" key="1">
    <citation type="submission" date="2017-11" db="EMBL/GenBank/DDBJ databases">
        <title>Complete Genome Sequence of Kyrpidia sp. Strain EA-1, a thermophilic, hydrogen-oxidizing Bacterium, isolated from the Azores.</title>
        <authorList>
            <person name="Reiner J.E."/>
            <person name="Lapp C.J."/>
            <person name="Bunk B."/>
            <person name="Gescher J."/>
        </authorList>
    </citation>
    <scope>NUCLEOTIDE SEQUENCE [LARGE SCALE GENOMIC DNA]</scope>
    <source>
        <strain evidence="4">EA-1</strain>
    </source>
</reference>
<dbReference type="SUPFAM" id="SSF49373">
    <property type="entry name" value="Invasin/intimin cell-adhesion fragments"/>
    <property type="match status" value="1"/>
</dbReference>
<dbReference type="Gene3D" id="2.160.20.110">
    <property type="match status" value="2"/>
</dbReference>
<name>A0A2K8N5S4_9BACL</name>
<dbReference type="Proteomes" id="UP000231932">
    <property type="component" value="Chromosome"/>
</dbReference>
<dbReference type="Gene3D" id="2.60.40.1080">
    <property type="match status" value="2"/>
</dbReference>
<dbReference type="SMART" id="SM00635">
    <property type="entry name" value="BID_2"/>
    <property type="match status" value="2"/>
</dbReference>
<dbReference type="PANTHER" id="PTHR43308:SF5">
    <property type="entry name" value="S-LAYER PROTEIN _ PEPTIDOGLYCAN ENDO-BETA-N-ACETYLGLUCOSAMINIDASE"/>
    <property type="match status" value="1"/>
</dbReference>
<feature type="compositionally biased region" description="Polar residues" evidence="1">
    <location>
        <begin position="501"/>
        <end position="518"/>
    </location>
</feature>
<dbReference type="InterPro" id="IPR003343">
    <property type="entry name" value="Big_2"/>
</dbReference>
<evidence type="ECO:0000313" key="4">
    <source>
        <dbReference type="Proteomes" id="UP000231932"/>
    </source>
</evidence>
<feature type="region of interest" description="Disordered" evidence="1">
    <location>
        <begin position="497"/>
        <end position="518"/>
    </location>
</feature>
<dbReference type="KEGG" id="kyr:CVV65_07020"/>
<accession>A0A2K8N5S4</accession>
<gene>
    <name evidence="3" type="ORF">CVV65_07020</name>
</gene>
<dbReference type="OrthoDB" id="5845122at2"/>
<dbReference type="InterPro" id="IPR008964">
    <property type="entry name" value="Invasin/intimin_cell_adhesion"/>
</dbReference>
<feature type="domain" description="SLH" evidence="2">
    <location>
        <begin position="873"/>
        <end position="933"/>
    </location>
</feature>
<dbReference type="Pfam" id="PF00395">
    <property type="entry name" value="SLH"/>
    <property type="match status" value="3"/>
</dbReference>
<keyword evidence="4" id="KW-1185">Reference proteome</keyword>
<dbReference type="InterPro" id="IPR011493">
    <property type="entry name" value="GLUG"/>
</dbReference>
<sequence length="940" mass="95639">MRMKGWTARIHRMAVIGLIGLMVSAAGWQPGTVRAGNGPAGMDGDGSQTNPYVVTNRDQLDALRNMTTTPGTFFVLGQDIDLGGNEWEPIPSFGGHLDGQGHTITGLTITSTTAATVGLIGTLDSGGEIRNLTLDNVQITTGDGQFYVGALVGKNRGTVRNGRVAGTLTVNAGNGSIGGLAGLNGDRRTDDVGSIVDSSALVSITATATNATICGLVGTNTEGSTIQDSHAERPVTVNGAGNLIGGLVGNNVGSVSGSYATGNVHLEDVVNNDGLSSYVGGLVGENQGSVQDSYATGNVSGKGGSRANYGGLVGYNLNGAIVRSHGAGGVGVADVPNALVGGLVGFNDTGEMAPNPAIIEYSYSKGQVEVSSSDNAGVGGLVGNNRGSVKISYAMGNVVVGSGDRSSVGGLVGIHDSPGTIENSYAEGAVQGGGSNFDVGGLIGDNWAGMVNSYAFGKVTTEPSASVGCVGGLIGYNEGVGTADGCYWDVDPSGQKDGFGTNDNNANPPVVTGKSTSEMKQQSTFEGWDFTYIWGIDPGNSRPFLLALFSGGLAFEPPQYEMNVGASRDAVLSAQYSDGNRWHVTTWATVVSSDPGVADVAKVEPVWKVTGNQAGTATLTASFPNLADVPNLPKATATVTVVSPSSGGGGGGGGGGSGPVLLRLVAVPESLDLNVGQTGAVQVYAEYAGGWKQDVTGLATYQSSDSAVAEVDGRGRVTGKSPGTAEIGVSYQGQTVRVKVTVKDVTPPGPDFTDIKGHWAEALIREAARGWVTGFPDGTFRPDQPVTRGEFAVMAMKAFGWAPTEGPSLPYLDRDGIPDWARDAVAAGTVLGVLKGYDDGYFRPDRLISRAELGVIIAKAAGLPVMAGAHTTFADDSAIPEWARRFVAVAQEAGLLVGRGDNQFEPEGLTTRAETVAVLLKAAAGQNSGGGTASAPSVAE</sequence>
<protein>
    <recommendedName>
        <fullName evidence="2">SLH domain-containing protein</fullName>
    </recommendedName>
</protein>
<dbReference type="EMBL" id="CP024955">
    <property type="protein sequence ID" value="ATY84709.1"/>
    <property type="molecule type" value="Genomic_DNA"/>
</dbReference>
<dbReference type="PANTHER" id="PTHR43308">
    <property type="entry name" value="OUTER MEMBRANE PROTEIN ALPHA-RELATED"/>
    <property type="match status" value="1"/>
</dbReference>
<dbReference type="InterPro" id="IPR051465">
    <property type="entry name" value="Cell_Envelope_Struct_Comp"/>
</dbReference>
<evidence type="ECO:0000256" key="1">
    <source>
        <dbReference type="SAM" id="MobiDB-lite"/>
    </source>
</evidence>
<dbReference type="InterPro" id="IPR001119">
    <property type="entry name" value="SLH_dom"/>
</dbReference>
<dbReference type="PROSITE" id="PS51272">
    <property type="entry name" value="SLH"/>
    <property type="match status" value="3"/>
</dbReference>
<evidence type="ECO:0000259" key="2">
    <source>
        <dbReference type="PROSITE" id="PS51272"/>
    </source>
</evidence>
<feature type="domain" description="SLH" evidence="2">
    <location>
        <begin position="747"/>
        <end position="807"/>
    </location>
</feature>
<feature type="domain" description="SLH" evidence="2">
    <location>
        <begin position="808"/>
        <end position="871"/>
    </location>
</feature>